<keyword evidence="4" id="KW-1185">Reference proteome</keyword>
<sequence length="126" mass="13086">MKHVYDAANSLEAHMILDLLRQEGIRGQVEGEYLQGAVGALPAAGLVRVVVDEADHAAAQRVITRWNQAQPDEPALTGRAAAPKAAARGLAGGWLFLAGVVLGVGFCQVYLHPAPADAAVPACKPA</sequence>
<dbReference type="eggNOG" id="ENOG50333IS">
    <property type="taxonomic scope" value="Bacteria"/>
</dbReference>
<reference evidence="4" key="1">
    <citation type="submission" date="2006-01" db="EMBL/GenBank/DDBJ databases">
        <title>Genome of the cyst-dividing bacterium Ramlibacter tataouinensis.</title>
        <authorList>
            <person name="Barakat M."/>
            <person name="Ortet P."/>
            <person name="De Luca G."/>
            <person name="Jourlin-Castelli C."/>
            <person name="Ansaldi M."/>
            <person name="Py B."/>
            <person name="Fichant G."/>
            <person name="Coutinho P."/>
            <person name="Voulhoux R."/>
            <person name="Bastien O."/>
            <person name="Roy S."/>
            <person name="Marechal E."/>
            <person name="Henrissat B."/>
            <person name="Quentin Y."/>
            <person name="Noirot P."/>
            <person name="Filloux A."/>
            <person name="Mejean V."/>
            <person name="DuBow M."/>
            <person name="Barras F."/>
            <person name="Heulin T."/>
        </authorList>
    </citation>
    <scope>NUCLEOTIDE SEQUENCE [LARGE SCALE GENOMIC DNA]</scope>
    <source>
        <strain evidence="4">ATCC BAA-407 / DSM 14655 / LMG 21543 / TTB310</strain>
    </source>
</reference>
<evidence type="ECO:0000313" key="3">
    <source>
        <dbReference type="EMBL" id="AEG92798.1"/>
    </source>
</evidence>
<evidence type="ECO:0000313" key="4">
    <source>
        <dbReference type="Proteomes" id="UP000008385"/>
    </source>
</evidence>
<feature type="domain" description="DUF2007" evidence="2">
    <location>
        <begin position="1"/>
        <end position="66"/>
    </location>
</feature>
<dbReference type="InterPro" id="IPR018551">
    <property type="entry name" value="DUF2007"/>
</dbReference>
<dbReference type="OrthoDB" id="9814654at2"/>
<evidence type="ECO:0000259" key="2">
    <source>
        <dbReference type="Pfam" id="PF09413"/>
    </source>
</evidence>
<dbReference type="EMBL" id="CP000245">
    <property type="protein sequence ID" value="AEG92798.1"/>
    <property type="molecule type" value="Genomic_DNA"/>
</dbReference>
<dbReference type="STRING" id="365046.Rta_17080"/>
<gene>
    <name evidence="3" type="ordered locus">Rta_17080</name>
</gene>
<dbReference type="SUPFAM" id="SSF54913">
    <property type="entry name" value="GlnB-like"/>
    <property type="match status" value="1"/>
</dbReference>
<dbReference type="PATRIC" id="fig|365046.3.peg.1741"/>
<dbReference type="AlphaFoldDB" id="F5Y6B2"/>
<keyword evidence="1" id="KW-0812">Transmembrane</keyword>
<protein>
    <recommendedName>
        <fullName evidence="2">DUF2007 domain-containing protein</fullName>
    </recommendedName>
</protein>
<keyword evidence="1" id="KW-0472">Membrane</keyword>
<reference evidence="3 4" key="2">
    <citation type="journal article" date="2011" name="PLoS ONE">
        <title>The Cyst-Dividing Bacterium Ramlibacter tataouinensis TTB310 Genome Reveals a Well-Stocked Toolbox for Adaptation to a Desert Environment.</title>
        <authorList>
            <person name="De Luca G."/>
            <person name="Barakat M."/>
            <person name="Ortet P."/>
            <person name="Fochesato S."/>
            <person name="Jourlin-Castelli C."/>
            <person name="Ansaldi M."/>
            <person name="Py B."/>
            <person name="Fichant G."/>
            <person name="Coutinho P.M."/>
            <person name="Voulhoux R."/>
            <person name="Bastien O."/>
            <person name="Marechal E."/>
            <person name="Henrissat B."/>
            <person name="Quentin Y."/>
            <person name="Noirot P."/>
            <person name="Filloux A."/>
            <person name="Mejean V."/>
            <person name="Dubow M.S."/>
            <person name="Barras F."/>
            <person name="Barbe V."/>
            <person name="Weissenbach J."/>
            <person name="Mihalcescu I."/>
            <person name="Vermeglio A."/>
            <person name="Achouak W."/>
            <person name="Heulin T."/>
        </authorList>
    </citation>
    <scope>NUCLEOTIDE SEQUENCE [LARGE SCALE GENOMIC DNA]</scope>
    <source>
        <strain evidence="4">ATCC BAA-407 / DSM 14655 / LMG 21543 / TTB310</strain>
    </source>
</reference>
<proteinExistence type="predicted"/>
<dbReference type="Pfam" id="PF09413">
    <property type="entry name" value="DUF2007"/>
    <property type="match status" value="1"/>
</dbReference>
<accession>F5Y6B2</accession>
<feature type="transmembrane region" description="Helical" evidence="1">
    <location>
        <begin position="89"/>
        <end position="111"/>
    </location>
</feature>
<keyword evidence="1" id="KW-1133">Transmembrane helix</keyword>
<dbReference type="Gene3D" id="3.30.70.790">
    <property type="entry name" value="UreE, C-terminal domain"/>
    <property type="match status" value="1"/>
</dbReference>
<name>F5Y6B2_RAMTT</name>
<dbReference type="InterPro" id="IPR011322">
    <property type="entry name" value="N-reg_PII-like_a/b"/>
</dbReference>
<dbReference type="RefSeq" id="WP_013901030.1">
    <property type="nucleotide sequence ID" value="NC_015677.1"/>
</dbReference>
<dbReference type="HOGENOM" id="CLU_155686_1_0_4"/>
<organism evidence="3 4">
    <name type="scientific">Ramlibacter tataouinensis (strain ATCC BAA-407 / DSM 14655 / LMG 21543 / TTB310)</name>
    <dbReference type="NCBI Taxonomy" id="365046"/>
    <lineage>
        <taxon>Bacteria</taxon>
        <taxon>Pseudomonadati</taxon>
        <taxon>Pseudomonadota</taxon>
        <taxon>Betaproteobacteria</taxon>
        <taxon>Burkholderiales</taxon>
        <taxon>Comamonadaceae</taxon>
        <taxon>Ramlibacter</taxon>
    </lineage>
</organism>
<dbReference type="KEGG" id="rta:Rta_17080"/>
<dbReference type="Proteomes" id="UP000008385">
    <property type="component" value="Chromosome"/>
</dbReference>
<evidence type="ECO:0000256" key="1">
    <source>
        <dbReference type="SAM" id="Phobius"/>
    </source>
</evidence>